<keyword evidence="3" id="KW-1185">Reference proteome</keyword>
<keyword evidence="1" id="KW-0812">Transmembrane</keyword>
<protein>
    <submittedName>
        <fullName evidence="2">Uncharacterized protein</fullName>
    </submittedName>
</protein>
<evidence type="ECO:0000313" key="2">
    <source>
        <dbReference type="EMBL" id="NGX97243.1"/>
    </source>
</evidence>
<gene>
    <name evidence="2" type="ORF">G4V63_19145</name>
</gene>
<proteinExistence type="predicted"/>
<feature type="transmembrane region" description="Helical" evidence="1">
    <location>
        <begin position="12"/>
        <end position="31"/>
    </location>
</feature>
<dbReference type="AlphaFoldDB" id="A0A7C9RH03"/>
<dbReference type="Proteomes" id="UP000480266">
    <property type="component" value="Unassembled WGS sequence"/>
</dbReference>
<evidence type="ECO:0000256" key="1">
    <source>
        <dbReference type="SAM" id="Phobius"/>
    </source>
</evidence>
<reference evidence="2" key="1">
    <citation type="submission" date="2020-02" db="EMBL/GenBank/DDBJ databases">
        <title>Draft genome sequence of Candidatus Afipia apatlaquensis IBT-C3, a potential strain for decolorization of textile dyes.</title>
        <authorList>
            <person name="Sanchez-Reyes A."/>
            <person name="Breton-Deval L."/>
            <person name="Mangelson H."/>
            <person name="Sanchez-Flores A."/>
        </authorList>
    </citation>
    <scope>NUCLEOTIDE SEQUENCE [LARGE SCALE GENOMIC DNA]</scope>
    <source>
        <strain evidence="2">IBT-C3</strain>
    </source>
</reference>
<accession>A0A7C9RH03</accession>
<organism evidence="2 3">
    <name type="scientific">Candidatus Afipia apatlaquensis</name>
    <dbReference type="NCBI Taxonomy" id="2712852"/>
    <lineage>
        <taxon>Bacteria</taxon>
        <taxon>Pseudomonadati</taxon>
        <taxon>Pseudomonadota</taxon>
        <taxon>Alphaproteobacteria</taxon>
        <taxon>Hyphomicrobiales</taxon>
        <taxon>Nitrobacteraceae</taxon>
        <taxon>Afipia</taxon>
    </lineage>
</organism>
<keyword evidence="1" id="KW-0472">Membrane</keyword>
<keyword evidence="1" id="KW-1133">Transmembrane helix</keyword>
<dbReference type="EMBL" id="JAAMRR010000972">
    <property type="protein sequence ID" value="NGX97243.1"/>
    <property type="molecule type" value="Genomic_DNA"/>
</dbReference>
<evidence type="ECO:0000313" key="3">
    <source>
        <dbReference type="Proteomes" id="UP000480266"/>
    </source>
</evidence>
<comment type="caution">
    <text evidence="2">The sequence shown here is derived from an EMBL/GenBank/DDBJ whole genome shotgun (WGS) entry which is preliminary data.</text>
</comment>
<name>A0A7C9RH03_9BRAD</name>
<sequence>MTKLSFSNRRFTYVIGAFCAYILLVGSLIILNAGNPHAKGEATFDTATMDFPSSNVVPGEKSASTLKAAFPIQELHSKANSLPVEIFDSN</sequence>